<name>A0ABM5EJN4_9SAUR</name>
<feature type="transmembrane region" description="Helical" evidence="10">
    <location>
        <begin position="43"/>
        <end position="63"/>
    </location>
</feature>
<dbReference type="Gene3D" id="3.90.550.50">
    <property type="match status" value="1"/>
</dbReference>
<dbReference type="GeneID" id="110082395"/>
<evidence type="ECO:0000256" key="6">
    <source>
        <dbReference type="ARBA" id="ARBA00022968"/>
    </source>
</evidence>
<evidence type="ECO:0000256" key="7">
    <source>
        <dbReference type="ARBA" id="ARBA00022989"/>
    </source>
</evidence>
<evidence type="ECO:0000256" key="3">
    <source>
        <dbReference type="ARBA" id="ARBA00022676"/>
    </source>
</evidence>
<keyword evidence="3 10" id="KW-0328">Glycosyltransferase</keyword>
<comment type="subcellular location">
    <subcellularLocation>
        <location evidence="1 10">Golgi apparatus membrane</location>
        <topology evidence="1 10">Single-pass type II membrane protein</topology>
    </subcellularLocation>
</comment>
<accession>A0ABM5EJN4</accession>
<evidence type="ECO:0000256" key="9">
    <source>
        <dbReference type="ARBA" id="ARBA00023136"/>
    </source>
</evidence>
<dbReference type="Pfam" id="PF01762">
    <property type="entry name" value="Galactosyl_T"/>
    <property type="match status" value="1"/>
</dbReference>
<evidence type="ECO:0000256" key="1">
    <source>
        <dbReference type="ARBA" id="ARBA00004323"/>
    </source>
</evidence>
<evidence type="ECO:0000313" key="11">
    <source>
        <dbReference type="Proteomes" id="UP001652642"/>
    </source>
</evidence>
<comment type="similarity">
    <text evidence="2 10">Belongs to the glycosyltransferase 31 family.</text>
</comment>
<evidence type="ECO:0000256" key="5">
    <source>
        <dbReference type="ARBA" id="ARBA00022692"/>
    </source>
</evidence>
<keyword evidence="6 10" id="KW-0735">Signal-anchor</keyword>
<evidence type="ECO:0000256" key="4">
    <source>
        <dbReference type="ARBA" id="ARBA00022679"/>
    </source>
</evidence>
<keyword evidence="9 10" id="KW-0472">Membrane</keyword>
<dbReference type="EC" id="2.4.1.-" evidence="10"/>
<reference evidence="12" key="1">
    <citation type="submission" date="2025-08" db="UniProtKB">
        <authorList>
            <consortium name="RefSeq"/>
        </authorList>
    </citation>
    <scope>IDENTIFICATION</scope>
</reference>
<keyword evidence="11" id="KW-1185">Reference proteome</keyword>
<protein>
    <recommendedName>
        <fullName evidence="10">Hexosyltransferase</fullName>
        <ecNumber evidence="10">2.4.1.-</ecNumber>
    </recommendedName>
</protein>
<proteinExistence type="inferred from homology"/>
<gene>
    <name evidence="12" type="primary">LOC110082395</name>
</gene>
<evidence type="ECO:0000313" key="12">
    <source>
        <dbReference type="RefSeq" id="XP_072833363.1"/>
    </source>
</evidence>
<keyword evidence="4" id="KW-0808">Transferase</keyword>
<dbReference type="InterPro" id="IPR002659">
    <property type="entry name" value="Glyco_trans_31"/>
</dbReference>
<evidence type="ECO:0000256" key="10">
    <source>
        <dbReference type="RuleBase" id="RU363063"/>
    </source>
</evidence>
<keyword evidence="5 10" id="KW-0812">Transmembrane</keyword>
<keyword evidence="7 10" id="KW-1133">Transmembrane helix</keyword>
<sequence length="376" mass="42501">MHHLHFLNLPRCLSGGWAKNVDTTLPLSQRCRFSSSMKMMHQFWVVVGLLVSTFLCASILFHLRRPPPPPAHPLDRAPSYTITLNDGTLAFHLDPKIYQDFFPHLQGYQCRELISPDALCQGGPPSGGAPLLLLAVKSHPAASDRRAALRRTWARPGQVGGFRLQPLFLVAATPDVRHTRLVQEESRAFADLVIWDFEESHHNLTLKERCFLRWAHVHCPQAAYVFKGDDDLFVNIEALTEYLRQTPNASDFIHGNIQYHSAVMREGKYAVSSALYPMAQYPNFASGGGFVMPRDSLSGLYRVSLWLPVFPLDDVYLGFLALAAGLSHRHEGRFRVWGPPKDELEVYRESLTVHGLSMERMEQVWKELHSPSQGKA</sequence>
<evidence type="ECO:0000256" key="8">
    <source>
        <dbReference type="ARBA" id="ARBA00023034"/>
    </source>
</evidence>
<organism evidence="11 12">
    <name type="scientific">Pogona vitticeps</name>
    <name type="common">central bearded dragon</name>
    <dbReference type="NCBI Taxonomy" id="103695"/>
    <lineage>
        <taxon>Eukaryota</taxon>
        <taxon>Metazoa</taxon>
        <taxon>Chordata</taxon>
        <taxon>Craniata</taxon>
        <taxon>Vertebrata</taxon>
        <taxon>Euteleostomi</taxon>
        <taxon>Lepidosauria</taxon>
        <taxon>Squamata</taxon>
        <taxon>Bifurcata</taxon>
        <taxon>Unidentata</taxon>
        <taxon>Episquamata</taxon>
        <taxon>Toxicofera</taxon>
        <taxon>Iguania</taxon>
        <taxon>Acrodonta</taxon>
        <taxon>Agamidae</taxon>
        <taxon>Amphibolurinae</taxon>
        <taxon>Pogona</taxon>
    </lineage>
</organism>
<dbReference type="PANTHER" id="PTHR11214:SF387">
    <property type="entry name" value="HEXOSYLTRANSFERASE"/>
    <property type="match status" value="1"/>
</dbReference>
<dbReference type="PANTHER" id="PTHR11214">
    <property type="entry name" value="BETA-1,3-N-ACETYLGLUCOSAMINYLTRANSFERASE"/>
    <property type="match status" value="1"/>
</dbReference>
<keyword evidence="8 10" id="KW-0333">Golgi apparatus</keyword>
<evidence type="ECO:0000256" key="2">
    <source>
        <dbReference type="ARBA" id="ARBA00008661"/>
    </source>
</evidence>
<dbReference type="Proteomes" id="UP001652642">
    <property type="component" value="Chromosome 6"/>
</dbReference>
<dbReference type="RefSeq" id="XP_072833363.1">
    <property type="nucleotide sequence ID" value="XM_072977262.1"/>
</dbReference>